<dbReference type="EMBL" id="CADCTC010000161">
    <property type="protein sequence ID" value="CAA9263507.1"/>
    <property type="molecule type" value="Genomic_DNA"/>
</dbReference>
<evidence type="ECO:0000313" key="2">
    <source>
        <dbReference type="EMBL" id="CAA9263507.1"/>
    </source>
</evidence>
<feature type="non-terminal residue" evidence="2">
    <location>
        <position position="61"/>
    </location>
</feature>
<name>A0A6J4IY85_9CHLR</name>
<feature type="compositionally biased region" description="Polar residues" evidence="1">
    <location>
        <begin position="1"/>
        <end position="46"/>
    </location>
</feature>
<proteinExistence type="predicted"/>
<organism evidence="2">
    <name type="scientific">uncultured Chloroflexota bacterium</name>
    <dbReference type="NCBI Taxonomy" id="166587"/>
    <lineage>
        <taxon>Bacteria</taxon>
        <taxon>Bacillati</taxon>
        <taxon>Chloroflexota</taxon>
        <taxon>environmental samples</taxon>
    </lineage>
</organism>
<feature type="non-terminal residue" evidence="2">
    <location>
        <position position="1"/>
    </location>
</feature>
<evidence type="ECO:0000256" key="1">
    <source>
        <dbReference type="SAM" id="MobiDB-lite"/>
    </source>
</evidence>
<reference evidence="2" key="1">
    <citation type="submission" date="2020-02" db="EMBL/GenBank/DDBJ databases">
        <authorList>
            <person name="Meier V. D."/>
        </authorList>
    </citation>
    <scope>NUCLEOTIDE SEQUENCE</scope>
    <source>
        <strain evidence="2">AVDCRST_MAG77</strain>
    </source>
</reference>
<sequence>ARRARSTSWTERASHSRASSTGPAASSPFTTRGCTSSPLVIPSTGTRGVRDSKKKIVLARN</sequence>
<accession>A0A6J4IY85</accession>
<protein>
    <submittedName>
        <fullName evidence="2">Uncharacterized protein</fullName>
    </submittedName>
</protein>
<feature type="region of interest" description="Disordered" evidence="1">
    <location>
        <begin position="1"/>
        <end position="61"/>
    </location>
</feature>
<dbReference type="AlphaFoldDB" id="A0A6J4IY85"/>
<gene>
    <name evidence="2" type="ORF">AVDCRST_MAG77-2718</name>
</gene>
<feature type="compositionally biased region" description="Basic residues" evidence="1">
    <location>
        <begin position="52"/>
        <end position="61"/>
    </location>
</feature>